<dbReference type="InterPro" id="IPR036890">
    <property type="entry name" value="HATPase_C_sf"/>
</dbReference>
<dbReference type="PROSITE" id="PS50112">
    <property type="entry name" value="PAS"/>
    <property type="match status" value="1"/>
</dbReference>
<keyword evidence="7" id="KW-0812">Transmembrane</keyword>
<dbReference type="Proteomes" id="UP000178349">
    <property type="component" value="Unassembled WGS sequence"/>
</dbReference>
<feature type="transmembrane region" description="Helical" evidence="7">
    <location>
        <begin position="6"/>
        <end position="23"/>
    </location>
</feature>
<dbReference type="InterPro" id="IPR035965">
    <property type="entry name" value="PAS-like_dom_sf"/>
</dbReference>
<dbReference type="FunFam" id="3.30.565.10:FF:000006">
    <property type="entry name" value="Sensor histidine kinase WalK"/>
    <property type="match status" value="1"/>
</dbReference>
<dbReference type="PRINTS" id="PR00344">
    <property type="entry name" value="BCTRLSENSOR"/>
</dbReference>
<dbReference type="GO" id="GO:0000155">
    <property type="term" value="F:phosphorelay sensor kinase activity"/>
    <property type="evidence" value="ECO:0007669"/>
    <property type="project" value="InterPro"/>
</dbReference>
<keyword evidence="6" id="KW-0175">Coiled coil</keyword>
<dbReference type="InterPro" id="IPR004358">
    <property type="entry name" value="Sig_transdc_His_kin-like_C"/>
</dbReference>
<dbReference type="EC" id="2.7.13.3" evidence="2"/>
<dbReference type="InterPro" id="IPR000014">
    <property type="entry name" value="PAS"/>
</dbReference>
<evidence type="ECO:0000256" key="6">
    <source>
        <dbReference type="SAM" id="Coils"/>
    </source>
</evidence>
<feature type="coiled-coil region" evidence="6">
    <location>
        <begin position="23"/>
        <end position="50"/>
    </location>
</feature>
<accession>A0A1F6NMI6</accession>
<evidence type="ECO:0000259" key="9">
    <source>
        <dbReference type="PROSITE" id="PS50112"/>
    </source>
</evidence>
<dbReference type="PANTHER" id="PTHR43047">
    <property type="entry name" value="TWO-COMPONENT HISTIDINE PROTEIN KINASE"/>
    <property type="match status" value="1"/>
</dbReference>
<sequence length="587" mass="65871">MEFFLGFFGLISLVILGFGIFLYRRSLGLKKNLEEERKSMQRKMYELAILKELGERIGYSLNVQNIIDIITGSLHQFIEYQIVSYMLLQPEKIIFKVHLEESVSRKFINEVKNRMLKSLSALLSKEFSGNQVEEVLTGAVIIDEIESPVQSFFNIPLVIGEKVVGVLTVAHSDPGLYKEEETTILYKITRQASEAVTRLQEVITNEQRKLNAMVESMSEGVVMTDTDYRILVANPAMKQILNIEKEEITIFDFIDNLEGKFDIRGKLEESVKLDKILPVTEVLLGNRYFHILVSPVKVNSGLNKGQIIGGVVIFYDITKEKELEKMREDFTSMMVHELRSPLAGIKGISEVMILENKKKKKAKKDLEYATVLLDSSSRMLDLVNDLLDVAKISAGKFEIHKEVLPIKDLLKANVEILGTLAKESKINLKVNIAKNVPGEVFLDKNRIGQSLINLLSNAIKFTKEGGVVTVQVMSHNQGVSIVKEGRENNFAWFIDKDKEEFINLPSSLFVAVTDSAFGIAENDINNLFNKFKQLEASSRSEHKGTGLGLSIVKGIIEAHGGVVGVFSKEGSGSTFYFTIPFDTNVIS</sequence>
<dbReference type="Pfam" id="PF00512">
    <property type="entry name" value="HisKA"/>
    <property type="match status" value="1"/>
</dbReference>
<dbReference type="Gene3D" id="1.10.287.130">
    <property type="match status" value="1"/>
</dbReference>
<keyword evidence="3" id="KW-0597">Phosphoprotein</keyword>
<feature type="domain" description="PAS" evidence="9">
    <location>
        <begin position="206"/>
        <end position="248"/>
    </location>
</feature>
<evidence type="ECO:0000256" key="4">
    <source>
        <dbReference type="ARBA" id="ARBA00022679"/>
    </source>
</evidence>
<dbReference type="SUPFAM" id="SSF55785">
    <property type="entry name" value="PYP-like sensor domain (PAS domain)"/>
    <property type="match status" value="1"/>
</dbReference>
<keyword evidence="7" id="KW-0472">Membrane</keyword>
<keyword evidence="4" id="KW-0808">Transferase</keyword>
<organism evidence="10 11">
    <name type="scientific">Candidatus Magasanikbacteria bacterium RIFOXYC12_FULL_33_11</name>
    <dbReference type="NCBI Taxonomy" id="1798701"/>
    <lineage>
        <taxon>Bacteria</taxon>
        <taxon>Candidatus Magasanikiibacteriota</taxon>
    </lineage>
</organism>
<dbReference type="PANTHER" id="PTHR43047:SF72">
    <property type="entry name" value="OSMOSENSING HISTIDINE PROTEIN KINASE SLN1"/>
    <property type="match status" value="1"/>
</dbReference>
<dbReference type="Pfam" id="PF13188">
    <property type="entry name" value="PAS_8"/>
    <property type="match status" value="1"/>
</dbReference>
<dbReference type="PROSITE" id="PS50109">
    <property type="entry name" value="HIS_KIN"/>
    <property type="match status" value="1"/>
</dbReference>
<reference evidence="10 11" key="1">
    <citation type="journal article" date="2016" name="Nat. Commun.">
        <title>Thousands of microbial genomes shed light on interconnected biogeochemical processes in an aquifer system.</title>
        <authorList>
            <person name="Anantharaman K."/>
            <person name="Brown C.T."/>
            <person name="Hug L.A."/>
            <person name="Sharon I."/>
            <person name="Castelle C.J."/>
            <person name="Probst A.J."/>
            <person name="Thomas B.C."/>
            <person name="Singh A."/>
            <person name="Wilkins M.J."/>
            <person name="Karaoz U."/>
            <person name="Brodie E.L."/>
            <person name="Williams K.H."/>
            <person name="Hubbard S.S."/>
            <person name="Banfield J.F."/>
        </authorList>
    </citation>
    <scope>NUCLEOTIDE SEQUENCE [LARGE SCALE GENOMIC DNA]</scope>
</reference>
<comment type="catalytic activity">
    <reaction evidence="1">
        <text>ATP + protein L-histidine = ADP + protein N-phospho-L-histidine.</text>
        <dbReference type="EC" id="2.7.13.3"/>
    </reaction>
</comment>
<dbReference type="Pfam" id="PF02518">
    <property type="entry name" value="HATPase_c"/>
    <property type="match status" value="1"/>
</dbReference>
<evidence type="ECO:0000256" key="2">
    <source>
        <dbReference type="ARBA" id="ARBA00012438"/>
    </source>
</evidence>
<dbReference type="InterPro" id="IPR036097">
    <property type="entry name" value="HisK_dim/P_sf"/>
</dbReference>
<evidence type="ECO:0000259" key="8">
    <source>
        <dbReference type="PROSITE" id="PS50109"/>
    </source>
</evidence>
<comment type="caution">
    <text evidence="10">The sequence shown here is derived from an EMBL/GenBank/DDBJ whole genome shotgun (WGS) entry which is preliminary data.</text>
</comment>
<dbReference type="EMBL" id="MFQW01000051">
    <property type="protein sequence ID" value="OGH84980.1"/>
    <property type="molecule type" value="Genomic_DNA"/>
</dbReference>
<dbReference type="SUPFAM" id="SSF55781">
    <property type="entry name" value="GAF domain-like"/>
    <property type="match status" value="1"/>
</dbReference>
<dbReference type="SUPFAM" id="SSF47384">
    <property type="entry name" value="Homodimeric domain of signal transducing histidine kinase"/>
    <property type="match status" value="1"/>
</dbReference>
<dbReference type="CDD" id="cd00082">
    <property type="entry name" value="HisKA"/>
    <property type="match status" value="1"/>
</dbReference>
<gene>
    <name evidence="10" type="ORF">A2493_01350</name>
</gene>
<dbReference type="GO" id="GO:0009927">
    <property type="term" value="F:histidine phosphotransfer kinase activity"/>
    <property type="evidence" value="ECO:0007669"/>
    <property type="project" value="TreeGrafter"/>
</dbReference>
<keyword evidence="5" id="KW-0418">Kinase</keyword>
<dbReference type="Gene3D" id="3.30.450.20">
    <property type="entry name" value="PAS domain"/>
    <property type="match status" value="1"/>
</dbReference>
<feature type="domain" description="Histidine kinase" evidence="8">
    <location>
        <begin position="333"/>
        <end position="583"/>
    </location>
</feature>
<evidence type="ECO:0000256" key="1">
    <source>
        <dbReference type="ARBA" id="ARBA00000085"/>
    </source>
</evidence>
<evidence type="ECO:0000256" key="5">
    <source>
        <dbReference type="ARBA" id="ARBA00022777"/>
    </source>
</evidence>
<proteinExistence type="predicted"/>
<name>A0A1F6NMI6_9BACT</name>
<evidence type="ECO:0000256" key="7">
    <source>
        <dbReference type="SAM" id="Phobius"/>
    </source>
</evidence>
<dbReference type="InterPro" id="IPR005467">
    <property type="entry name" value="His_kinase_dom"/>
</dbReference>
<dbReference type="SMART" id="SM00388">
    <property type="entry name" value="HisKA"/>
    <property type="match status" value="1"/>
</dbReference>
<dbReference type="CDD" id="cd00130">
    <property type="entry name" value="PAS"/>
    <property type="match status" value="1"/>
</dbReference>
<protein>
    <recommendedName>
        <fullName evidence="2">histidine kinase</fullName>
        <ecNumber evidence="2">2.7.13.3</ecNumber>
    </recommendedName>
</protein>
<dbReference type="Gene3D" id="3.30.565.10">
    <property type="entry name" value="Histidine kinase-like ATPase, C-terminal domain"/>
    <property type="match status" value="1"/>
</dbReference>
<evidence type="ECO:0000256" key="3">
    <source>
        <dbReference type="ARBA" id="ARBA00022553"/>
    </source>
</evidence>
<dbReference type="SMART" id="SM00387">
    <property type="entry name" value="HATPase_c"/>
    <property type="match status" value="1"/>
</dbReference>
<evidence type="ECO:0000313" key="10">
    <source>
        <dbReference type="EMBL" id="OGH84980.1"/>
    </source>
</evidence>
<keyword evidence="7" id="KW-1133">Transmembrane helix</keyword>
<dbReference type="Gene3D" id="3.30.450.40">
    <property type="match status" value="1"/>
</dbReference>
<dbReference type="InterPro" id="IPR003661">
    <property type="entry name" value="HisK_dim/P_dom"/>
</dbReference>
<dbReference type="AlphaFoldDB" id="A0A1F6NMI6"/>
<dbReference type="InterPro" id="IPR003594">
    <property type="entry name" value="HATPase_dom"/>
</dbReference>
<evidence type="ECO:0000313" key="11">
    <source>
        <dbReference type="Proteomes" id="UP000178349"/>
    </source>
</evidence>
<dbReference type="GO" id="GO:0005886">
    <property type="term" value="C:plasma membrane"/>
    <property type="evidence" value="ECO:0007669"/>
    <property type="project" value="TreeGrafter"/>
</dbReference>
<dbReference type="InterPro" id="IPR029016">
    <property type="entry name" value="GAF-like_dom_sf"/>
</dbReference>
<dbReference type="SMART" id="SM00091">
    <property type="entry name" value="PAS"/>
    <property type="match status" value="1"/>
</dbReference>
<dbReference type="SUPFAM" id="SSF55874">
    <property type="entry name" value="ATPase domain of HSP90 chaperone/DNA topoisomerase II/histidine kinase"/>
    <property type="match status" value="1"/>
</dbReference>